<dbReference type="InterPro" id="IPR002931">
    <property type="entry name" value="Transglutaminase-like"/>
</dbReference>
<keyword evidence="3" id="KW-1185">Reference proteome</keyword>
<dbReference type="Pfam" id="PF01841">
    <property type="entry name" value="Transglut_core"/>
    <property type="match status" value="1"/>
</dbReference>
<reference evidence="3" key="1">
    <citation type="journal article" date="2019" name="Int. J. Syst. Evol. Microbiol.">
        <title>The Global Catalogue of Microorganisms (GCM) 10K type strain sequencing project: providing services to taxonomists for standard genome sequencing and annotation.</title>
        <authorList>
            <consortium name="The Broad Institute Genomics Platform"/>
            <consortium name="The Broad Institute Genome Sequencing Center for Infectious Disease"/>
            <person name="Wu L."/>
            <person name="Ma J."/>
        </authorList>
    </citation>
    <scope>NUCLEOTIDE SEQUENCE [LARGE SCALE GENOMIC DNA]</scope>
    <source>
        <strain evidence="3">CCUG 61485</strain>
    </source>
</reference>
<evidence type="ECO:0000313" key="2">
    <source>
        <dbReference type="EMBL" id="MFD1315751.1"/>
    </source>
</evidence>
<dbReference type="InterPro" id="IPR038765">
    <property type="entry name" value="Papain-like_cys_pep_sf"/>
</dbReference>
<organism evidence="2 3">
    <name type="scientific">Namhaeicola litoreus</name>
    <dbReference type="NCBI Taxonomy" id="1052145"/>
    <lineage>
        <taxon>Bacteria</taxon>
        <taxon>Pseudomonadati</taxon>
        <taxon>Bacteroidota</taxon>
        <taxon>Flavobacteriia</taxon>
        <taxon>Flavobacteriales</taxon>
        <taxon>Flavobacteriaceae</taxon>
        <taxon>Namhaeicola</taxon>
    </lineage>
</organism>
<dbReference type="Gene3D" id="3.10.620.30">
    <property type="match status" value="1"/>
</dbReference>
<feature type="domain" description="Transglutaminase-like" evidence="1">
    <location>
        <begin position="173"/>
        <end position="249"/>
    </location>
</feature>
<sequence>MAIIVAIKHDTYYRYDRLINMGSHVIRLKPAPHSRTKIHSYSLNIEPKEHFINWQQDSFGNYLARVVMQEKVKEFKVEVEVVAEMTVINPFDFFVEEYAEKFPFQYTTQDRKELAPYLEIVEDGPLLKEWVKKMERFKGSSIVDFLVSINRELNKEVNYTVRMEPGVFTCEESLKKQLGSCRDSSWLLVQTMRHLGLAARFVSGYLVQLKADQKALDGPSGTDKDFTDLHAWCEVYVPGAGWIGLDPTSGLLAGEGHIPLCCTPSPSSAAPISGTLDPCEVEFFHQNEVIRIHEDPRVTKPYSDQQWAEIMGLGELVDRKLEEGDVRLTMGGEPTFVSIDDMESEQWNTAADGKEKQKLSNRLIHHLSKSFGDGGLFHYGQGKWYPGEPTPRWQMALYWRKDGKPIWKNKDLLADFSEEGKLNYKDAQRFMVRLTKKLGVDENNVMPGYEDAFYYLWTERKLPKNIDPLRINLNDSLERRTLMEQLDRGLQDPAGFVLPIEWAYQKEGWISYPWEFRGEKLMLIPGNSQMGYRLPLESLPYIPEKKRPKPVERSLFEKEAPLGDFHQLVNSRSQGKTDYSIPDEMLSPTVFEAPLEEEKKEKRLPFQEKEKEKDDFEPEFESFTIKTALVSEIRNGKIHLFLPPVDYIEHYLDMLAAIELTAEELQLSIVIEGYAPPKDNRIEKLMVTPDPGVIEVNVHPAKSWKEIEYNYNQLFESALQSRLGSEKFMLDGKHTGTGGGNHITIGGESPSDSPLLRRPDLLRSMITFWQHHPGLSYLFSTAFIGPTSQSPRVDEGRQEMLYELEIAFDQIPEPGEGEIPFWLVDRLLRNLLIDLTGNTHRAEFCIDKLYSPDSSTGRLGILELRGFDMPPNKQMCLVQLLLIRTLVSWFWEKPYKGKLVRWGTELHDKFMTHHFVREDLKDVVDQLNEAGYPFDINWLEPFFEFRFPHVGRVKFKEVELSLRTAIEPWNVLGEEMSSSGTARFVDSSVERIEVKATGLTSERYVILCNGMRIPMTNTGTKGEFVASVRYRAWQPPSALHPNLEVDTPLVFDIFDLWVGKSVAGCTYHVFHPGGRAYDSFPVNSFEAEGRRESRFYSENHTQSVYVPADMSTEVKRYILEKEVNTGERVVLTPKFIEPDPEYPHTFDIRKYKLKK</sequence>
<evidence type="ECO:0000259" key="1">
    <source>
        <dbReference type="SMART" id="SM00460"/>
    </source>
</evidence>
<dbReference type="Pfam" id="PF08379">
    <property type="entry name" value="Bact_transglu_N"/>
    <property type="match status" value="1"/>
</dbReference>
<dbReference type="Proteomes" id="UP001597201">
    <property type="component" value="Unassembled WGS sequence"/>
</dbReference>
<dbReference type="SUPFAM" id="SSF54001">
    <property type="entry name" value="Cysteine proteinases"/>
    <property type="match status" value="1"/>
</dbReference>
<gene>
    <name evidence="2" type="ORF">ACFQ39_09000</name>
</gene>
<dbReference type="PANTHER" id="PTHR33490:SF1">
    <property type="entry name" value="SLL1233 PROTEIN"/>
    <property type="match status" value="1"/>
</dbReference>
<comment type="caution">
    <text evidence="2">The sequence shown here is derived from an EMBL/GenBank/DDBJ whole genome shotgun (WGS) entry which is preliminary data.</text>
</comment>
<evidence type="ECO:0000313" key="3">
    <source>
        <dbReference type="Proteomes" id="UP001597201"/>
    </source>
</evidence>
<dbReference type="SMART" id="SM00460">
    <property type="entry name" value="TGc"/>
    <property type="match status" value="1"/>
</dbReference>
<name>A0ABW3Y3E8_9FLAO</name>
<dbReference type="InterPro" id="IPR013589">
    <property type="entry name" value="Bac_transglu_N"/>
</dbReference>
<dbReference type="RefSeq" id="WP_377178223.1">
    <property type="nucleotide sequence ID" value="NZ_JBHTMY010000003.1"/>
</dbReference>
<dbReference type="Pfam" id="PF09899">
    <property type="entry name" value="DUF2126"/>
    <property type="match status" value="1"/>
</dbReference>
<protein>
    <submittedName>
        <fullName evidence="2">DUF2126 domain-containing protein</fullName>
    </submittedName>
</protein>
<proteinExistence type="predicted"/>
<dbReference type="InterPro" id="IPR018667">
    <property type="entry name" value="DUF2126"/>
</dbReference>
<dbReference type="EMBL" id="JBHTMY010000003">
    <property type="protein sequence ID" value="MFD1315751.1"/>
    <property type="molecule type" value="Genomic_DNA"/>
</dbReference>
<dbReference type="PANTHER" id="PTHR33490">
    <property type="entry name" value="BLR5614 PROTEIN-RELATED"/>
    <property type="match status" value="1"/>
</dbReference>
<accession>A0ABW3Y3E8</accession>